<keyword evidence="4" id="KW-1185">Reference proteome</keyword>
<dbReference type="Gene3D" id="3.40.50.300">
    <property type="entry name" value="P-loop containing nucleotide triphosphate hydrolases"/>
    <property type="match status" value="1"/>
</dbReference>
<evidence type="ECO:0000313" key="3">
    <source>
        <dbReference type="EMBL" id="MDI3235968.1"/>
    </source>
</evidence>
<comment type="similarity">
    <text evidence="1">Belongs to the GSP E family.</text>
</comment>
<name>A0ABT6R575_9BACL</name>
<organism evidence="3 4">
    <name type="scientific">Exiguobacterium antarcticum</name>
    <dbReference type="NCBI Taxonomy" id="132920"/>
    <lineage>
        <taxon>Bacteria</taxon>
        <taxon>Bacillati</taxon>
        <taxon>Bacillota</taxon>
        <taxon>Bacilli</taxon>
        <taxon>Bacillales</taxon>
        <taxon>Bacillales Family XII. Incertae Sedis</taxon>
        <taxon>Exiguobacterium</taxon>
    </lineage>
</organism>
<sequence length="476" mass="54147">MSTKIGLPIANKADNKIDLYEITYAEKQSKAKLLGEEEQDLIDQSVEKLRKYLIETNKSLLESAFLDQEKRIKLSSKISEYIQRNSIAIPNIEQYELVNTILDEITGFGIIQPLIDREDITDVFVNGTKSIRYIGPEGDTLFVDSLTKEVIRFSSEDEILRLAYRLVNVTESTLTTAKPYTDTALPRLRVNIMKSDISGIGTSISIRKSSSELRATRERMLSTNQASEEELDFFKAAVQAKLKILIVGGTGTGKTEFIKHLAQHIPDNERTLVAEDDPELFLHELYPEKHFYTFECRLTGNPETDIPYSIGLKLGLRQHPRRIIVGESRGEEAMQMIEFFESGHSGFTSIHAESSEEALQRLKKMCLRSGVNLSGDDILQSIAGAFDLIVVLEKLEDNNRYLTQVSEIKGYSYEKNQVELNDLFLFKYQKDDFVFDSLGKVTKLNGSHMLTNKFSERLKRKMSRSLAETELIEKLI</sequence>
<protein>
    <submittedName>
        <fullName evidence="3">ATPase, T2SS/T4P/T4SS family</fullName>
    </submittedName>
</protein>
<accession>A0ABT6R575</accession>
<dbReference type="RefSeq" id="WP_282356961.1">
    <property type="nucleotide sequence ID" value="NZ_JASBQV010000025.1"/>
</dbReference>
<gene>
    <name evidence="3" type="ORF">QK289_13205</name>
</gene>
<dbReference type="Gene3D" id="3.30.450.380">
    <property type="match status" value="1"/>
</dbReference>
<dbReference type="SUPFAM" id="SSF52540">
    <property type="entry name" value="P-loop containing nucleoside triphosphate hydrolases"/>
    <property type="match status" value="1"/>
</dbReference>
<dbReference type="InterPro" id="IPR050921">
    <property type="entry name" value="T4SS_GSP_E_ATPase"/>
</dbReference>
<evidence type="ECO:0000313" key="4">
    <source>
        <dbReference type="Proteomes" id="UP001243286"/>
    </source>
</evidence>
<dbReference type="PANTHER" id="PTHR30486">
    <property type="entry name" value="TWITCHING MOTILITY PROTEIN PILT"/>
    <property type="match status" value="1"/>
</dbReference>
<proteinExistence type="inferred from homology"/>
<dbReference type="CDD" id="cd01130">
    <property type="entry name" value="VirB11-like_ATPase"/>
    <property type="match status" value="1"/>
</dbReference>
<dbReference type="Proteomes" id="UP001243286">
    <property type="component" value="Unassembled WGS sequence"/>
</dbReference>
<dbReference type="PANTHER" id="PTHR30486:SF6">
    <property type="entry name" value="TYPE IV PILUS RETRACTATION ATPASE PILT"/>
    <property type="match status" value="1"/>
</dbReference>
<evidence type="ECO:0000256" key="1">
    <source>
        <dbReference type="ARBA" id="ARBA00006611"/>
    </source>
</evidence>
<dbReference type="InterPro" id="IPR027417">
    <property type="entry name" value="P-loop_NTPase"/>
</dbReference>
<dbReference type="InterPro" id="IPR001482">
    <property type="entry name" value="T2SS/T4SS_dom"/>
</dbReference>
<reference evidence="3 4" key="1">
    <citation type="submission" date="2023-04" db="EMBL/GenBank/DDBJ databases">
        <title>Antarctic isolates genomes.</title>
        <authorList>
            <person name="Dimov S.G."/>
        </authorList>
    </citation>
    <scope>NUCLEOTIDE SEQUENCE [LARGE SCALE GENOMIC DNA]</scope>
    <source>
        <strain evidence="3 4">AL19</strain>
    </source>
</reference>
<feature type="domain" description="Bacterial type II secretion system protein E" evidence="2">
    <location>
        <begin position="150"/>
        <end position="390"/>
    </location>
</feature>
<dbReference type="Pfam" id="PF00437">
    <property type="entry name" value="T2SSE"/>
    <property type="match status" value="1"/>
</dbReference>
<evidence type="ECO:0000259" key="2">
    <source>
        <dbReference type="Pfam" id="PF00437"/>
    </source>
</evidence>
<comment type="caution">
    <text evidence="3">The sequence shown here is derived from an EMBL/GenBank/DDBJ whole genome shotgun (WGS) entry which is preliminary data.</text>
</comment>
<dbReference type="EMBL" id="JASBQV010000025">
    <property type="protein sequence ID" value="MDI3235968.1"/>
    <property type="molecule type" value="Genomic_DNA"/>
</dbReference>